<dbReference type="CDD" id="cd08267">
    <property type="entry name" value="MDR1"/>
    <property type="match status" value="1"/>
</dbReference>
<sequence length="344" mass="36251">MTLDRPETAPNTRVQMRAAVARTFGPPDVVHVGAVPKPDPGADELLVRVHASTVSIADHRLRSRSVPRGLALLVAPTIGLFRPRKPVLGMDAAGVVESVGSGVTRFAIGDEVIVMRGSRMGCHAEYVVIEQDGEVALKPVSLAFADAAAVIFGGHTALRYLDRVEIGPQSEVLVNGASGAVGSAVVQLAHRRGARVTAVTSGRNADLARSLGAARVIDYTREDFAGVGSMRGTDAPYDVIVDCVGNAPFARVAHLLRRGGALLLVITDLPGMLAAPVQARRSGAVVDYRGASLGADGMTRLAEAARSGELRPVIDRTFDLDDIVEAHRYVDTGRKRGSVVLRIP</sequence>
<dbReference type="SUPFAM" id="SSF51735">
    <property type="entry name" value="NAD(P)-binding Rossmann-fold domains"/>
    <property type="match status" value="1"/>
</dbReference>
<dbReference type="SUPFAM" id="SSF50129">
    <property type="entry name" value="GroES-like"/>
    <property type="match status" value="1"/>
</dbReference>
<name>A0ABU9W659_9MICO</name>
<dbReference type="PANTHER" id="PTHR44013:SF1">
    <property type="entry name" value="ZINC-TYPE ALCOHOL DEHYDROGENASE-LIKE PROTEIN C16A3.02C"/>
    <property type="match status" value="1"/>
</dbReference>
<keyword evidence="3" id="KW-1185">Reference proteome</keyword>
<evidence type="ECO:0000313" key="2">
    <source>
        <dbReference type="EMBL" id="MEN1947490.1"/>
    </source>
</evidence>
<proteinExistence type="predicted"/>
<accession>A0ABU9W659</accession>
<gene>
    <name evidence="2" type="ORF">WJX64_13100</name>
</gene>
<dbReference type="InterPro" id="IPR036291">
    <property type="entry name" value="NAD(P)-bd_dom_sf"/>
</dbReference>
<dbReference type="Pfam" id="PF08240">
    <property type="entry name" value="ADH_N"/>
    <property type="match status" value="1"/>
</dbReference>
<evidence type="ECO:0000313" key="3">
    <source>
        <dbReference type="Proteomes" id="UP001425155"/>
    </source>
</evidence>
<dbReference type="Gene3D" id="3.40.50.720">
    <property type="entry name" value="NAD(P)-binding Rossmann-like Domain"/>
    <property type="match status" value="1"/>
</dbReference>
<dbReference type="InterPro" id="IPR020843">
    <property type="entry name" value="ER"/>
</dbReference>
<dbReference type="InterPro" id="IPR011032">
    <property type="entry name" value="GroES-like_sf"/>
</dbReference>
<dbReference type="InterPro" id="IPR052733">
    <property type="entry name" value="Chloroplast_QOR"/>
</dbReference>
<dbReference type="EMBL" id="JBCLVG010000002">
    <property type="protein sequence ID" value="MEN1947490.1"/>
    <property type="molecule type" value="Genomic_DNA"/>
</dbReference>
<dbReference type="RefSeq" id="WP_342114757.1">
    <property type="nucleotide sequence ID" value="NZ_JBCAUN010000002.1"/>
</dbReference>
<protein>
    <submittedName>
        <fullName evidence="2">NAD(P)-dependent alcohol dehydrogenase</fullName>
    </submittedName>
</protein>
<feature type="domain" description="Enoyl reductase (ER)" evidence="1">
    <location>
        <begin position="25"/>
        <end position="341"/>
    </location>
</feature>
<evidence type="ECO:0000259" key="1">
    <source>
        <dbReference type="SMART" id="SM00829"/>
    </source>
</evidence>
<comment type="caution">
    <text evidence="2">The sequence shown here is derived from an EMBL/GenBank/DDBJ whole genome shotgun (WGS) entry which is preliminary data.</text>
</comment>
<organism evidence="2 3">
    <name type="scientific">Leifsonia stereocauli</name>
    <dbReference type="NCBI Taxonomy" id="3134136"/>
    <lineage>
        <taxon>Bacteria</taxon>
        <taxon>Bacillati</taxon>
        <taxon>Actinomycetota</taxon>
        <taxon>Actinomycetes</taxon>
        <taxon>Micrococcales</taxon>
        <taxon>Microbacteriaceae</taxon>
        <taxon>Leifsonia</taxon>
    </lineage>
</organism>
<reference evidence="2 3" key="1">
    <citation type="submission" date="2024-03" db="EMBL/GenBank/DDBJ databases">
        <title>YIM 134122 draft genome.</title>
        <authorList>
            <person name="Zuo S."/>
            <person name="Xiong L."/>
        </authorList>
    </citation>
    <scope>NUCLEOTIDE SEQUENCE [LARGE SCALE GENOMIC DNA]</scope>
    <source>
        <strain evidence="2 3">YIM 134122</strain>
    </source>
</reference>
<dbReference type="Pfam" id="PF13602">
    <property type="entry name" value="ADH_zinc_N_2"/>
    <property type="match status" value="1"/>
</dbReference>
<dbReference type="Gene3D" id="3.90.180.10">
    <property type="entry name" value="Medium-chain alcohol dehydrogenases, catalytic domain"/>
    <property type="match status" value="1"/>
</dbReference>
<dbReference type="Proteomes" id="UP001425155">
    <property type="component" value="Unassembled WGS sequence"/>
</dbReference>
<dbReference type="InterPro" id="IPR013154">
    <property type="entry name" value="ADH-like_N"/>
</dbReference>
<dbReference type="PANTHER" id="PTHR44013">
    <property type="entry name" value="ZINC-TYPE ALCOHOL DEHYDROGENASE-LIKE PROTEIN C16A3.02C"/>
    <property type="match status" value="1"/>
</dbReference>
<dbReference type="SMART" id="SM00829">
    <property type="entry name" value="PKS_ER"/>
    <property type="match status" value="1"/>
</dbReference>